<keyword evidence="5" id="KW-1185">Reference proteome</keyword>
<reference evidence="4 5" key="1">
    <citation type="submission" date="2019-01" db="EMBL/GenBank/DDBJ databases">
        <title>Novel species of Nocardioides.</title>
        <authorList>
            <person name="Liu Q."/>
            <person name="Xin Y.-H."/>
        </authorList>
    </citation>
    <scope>NUCLEOTIDE SEQUENCE [LARGE SCALE GENOMIC DNA]</scope>
    <source>
        <strain evidence="4 5">HLT3-15</strain>
    </source>
</reference>
<protein>
    <recommendedName>
        <fullName evidence="3">Sulfotransferase domain-containing protein</fullName>
    </recommendedName>
</protein>
<comment type="caution">
    <text evidence="4">The sequence shown here is derived from an EMBL/GenBank/DDBJ whole genome shotgun (WGS) entry which is preliminary data.</text>
</comment>
<dbReference type="OrthoDB" id="4508169at2"/>
<proteinExistence type="predicted"/>
<gene>
    <name evidence="4" type="ORF">EUA06_12780</name>
</gene>
<dbReference type="Gene3D" id="3.40.50.300">
    <property type="entry name" value="P-loop containing nucleotide triphosphate hydrolases"/>
    <property type="match status" value="1"/>
</dbReference>
<keyword evidence="2" id="KW-0325">Glycoprotein</keyword>
<dbReference type="SUPFAM" id="SSF52540">
    <property type="entry name" value="P-loop containing nucleoside triphosphate hydrolases"/>
    <property type="match status" value="1"/>
</dbReference>
<dbReference type="PANTHER" id="PTHR10605:SF56">
    <property type="entry name" value="BIFUNCTIONAL HEPARAN SULFATE N-DEACETYLASE_N-SULFOTRANSFERASE"/>
    <property type="match status" value="1"/>
</dbReference>
<dbReference type="Proteomes" id="UP000291838">
    <property type="component" value="Unassembled WGS sequence"/>
</dbReference>
<name>A0A4V1RJX0_9ACTN</name>
<organism evidence="4 5">
    <name type="scientific">Nocardioides glacieisoli</name>
    <dbReference type="NCBI Taxonomy" id="1168730"/>
    <lineage>
        <taxon>Bacteria</taxon>
        <taxon>Bacillati</taxon>
        <taxon>Actinomycetota</taxon>
        <taxon>Actinomycetes</taxon>
        <taxon>Propionibacteriales</taxon>
        <taxon>Nocardioidaceae</taxon>
        <taxon>Nocardioides</taxon>
    </lineage>
</organism>
<evidence type="ECO:0000256" key="2">
    <source>
        <dbReference type="ARBA" id="ARBA00023180"/>
    </source>
</evidence>
<dbReference type="InterPro" id="IPR000863">
    <property type="entry name" value="Sulfotransferase_dom"/>
</dbReference>
<dbReference type="Pfam" id="PF00685">
    <property type="entry name" value="Sulfotransfer_1"/>
    <property type="match status" value="1"/>
</dbReference>
<accession>A0A4V1RJX0</accession>
<dbReference type="InterPro" id="IPR027417">
    <property type="entry name" value="P-loop_NTPase"/>
</dbReference>
<evidence type="ECO:0000313" key="4">
    <source>
        <dbReference type="EMBL" id="RYB90252.1"/>
    </source>
</evidence>
<dbReference type="EMBL" id="SDWS01000005">
    <property type="protein sequence ID" value="RYB90252.1"/>
    <property type="molecule type" value="Genomic_DNA"/>
</dbReference>
<evidence type="ECO:0000256" key="1">
    <source>
        <dbReference type="ARBA" id="ARBA00022679"/>
    </source>
</evidence>
<dbReference type="RefSeq" id="WP_129476220.1">
    <property type="nucleotide sequence ID" value="NZ_SDWS01000005.1"/>
</dbReference>
<evidence type="ECO:0000259" key="3">
    <source>
        <dbReference type="Pfam" id="PF00685"/>
    </source>
</evidence>
<dbReference type="PANTHER" id="PTHR10605">
    <property type="entry name" value="HEPARAN SULFATE SULFOTRANSFERASE"/>
    <property type="match status" value="1"/>
</dbReference>
<keyword evidence="1" id="KW-0808">Transferase</keyword>
<sequence>MNVSEATPAGESLGSMAYNYAVVGVQKGGTSTLAVTLNQHRLVCQPPDKERHYFDDEDVDWSAPNYARDYSAPRRAPIHRLVGDASPTYLYWPHALERMHAYDSGMPLVAVFRDPLERLFSHWVMLRSRNLAWPDWPDFLTEWPHTSLPDEVPDPDVVRTMRWRHMTGLARGFYGEQLQRGFELFGRQQWLLIEMRAMLADFPATVDRTTDFLELPRFETVPPLRNWHAGAEQVPGTAPTADDVARIAEVYARDLALFEELSDIDTSAWPTRLVLDGDLDPGELAARFARKVR</sequence>
<dbReference type="InterPro" id="IPR037359">
    <property type="entry name" value="NST/OST"/>
</dbReference>
<dbReference type="AlphaFoldDB" id="A0A4V1RJX0"/>
<feature type="domain" description="Sulfotransferase" evidence="3">
    <location>
        <begin position="22"/>
        <end position="216"/>
    </location>
</feature>
<dbReference type="GO" id="GO:0008146">
    <property type="term" value="F:sulfotransferase activity"/>
    <property type="evidence" value="ECO:0007669"/>
    <property type="project" value="InterPro"/>
</dbReference>
<evidence type="ECO:0000313" key="5">
    <source>
        <dbReference type="Proteomes" id="UP000291838"/>
    </source>
</evidence>